<evidence type="ECO:0000256" key="5">
    <source>
        <dbReference type="ARBA" id="ARBA00023088"/>
    </source>
</evidence>
<dbReference type="Gene3D" id="2.60.40.10">
    <property type="entry name" value="Immunoglobulins"/>
    <property type="match status" value="2"/>
</dbReference>
<feature type="domain" description="Gram-positive cocci surface proteins LPxTG" evidence="7">
    <location>
        <begin position="384"/>
        <end position="418"/>
    </location>
</feature>
<organism evidence="8 9">
    <name type="scientific">Lactiplantibacillus songbeiensis</name>
    <dbReference type="NCBI Taxonomy" id="2559920"/>
    <lineage>
        <taxon>Bacteria</taxon>
        <taxon>Bacillati</taxon>
        <taxon>Bacillota</taxon>
        <taxon>Bacilli</taxon>
        <taxon>Lactobacillales</taxon>
        <taxon>Lactobacillaceae</taxon>
        <taxon>Lactiplantibacillus</taxon>
    </lineage>
</organism>
<dbReference type="InterPro" id="IPR013783">
    <property type="entry name" value="Ig-like_fold"/>
</dbReference>
<dbReference type="Proteomes" id="UP001597188">
    <property type="component" value="Unassembled WGS sequence"/>
</dbReference>
<feature type="region of interest" description="Disordered" evidence="6">
    <location>
        <begin position="286"/>
        <end position="349"/>
    </location>
</feature>
<evidence type="ECO:0000313" key="8">
    <source>
        <dbReference type="EMBL" id="MFD1420485.1"/>
    </source>
</evidence>
<accession>A0ABW4C0V4</accession>
<evidence type="ECO:0000256" key="6">
    <source>
        <dbReference type="SAM" id="MobiDB-lite"/>
    </source>
</evidence>
<dbReference type="RefSeq" id="WP_137633744.1">
    <property type="nucleotide sequence ID" value="NZ_BJDL01000001.1"/>
</dbReference>
<feature type="compositionally biased region" description="Low complexity" evidence="6">
    <location>
        <begin position="286"/>
        <end position="300"/>
    </location>
</feature>
<keyword evidence="4" id="KW-0677">Repeat</keyword>
<keyword evidence="2" id="KW-0964">Secreted</keyword>
<keyword evidence="3" id="KW-0732">Signal</keyword>
<dbReference type="Gene3D" id="3.10.20.320">
    <property type="entry name" value="Putative peptidoglycan bound protein (lpxtg motif)"/>
    <property type="match status" value="2"/>
</dbReference>
<keyword evidence="9" id="KW-1185">Reference proteome</keyword>
<comment type="caution">
    <text evidence="8">The sequence shown here is derived from an EMBL/GenBank/DDBJ whole genome shotgun (WGS) entry which is preliminary data.</text>
</comment>
<evidence type="ECO:0000256" key="3">
    <source>
        <dbReference type="ARBA" id="ARBA00022729"/>
    </source>
</evidence>
<sequence>MGNLTIHYQDTTGKVLAAAKTVTQPIGTTYQSTPIAIDGYKLSQIVGQSNITFGAEPQTITYVYTASPTAGALITVRYVDTTGKQLADQRTLTGQLGATYQTTALTFDHYQLKRVYGNAQGQFTATAQTVTYEYQYQSQASLTGQDYTMIAGDVQPTATDFQAKATTEAGTAMPVTVDLSKVDFNRAGDYQVTLTAAKQIKQVMLHVLANRQSFTAADYTMTLGGSRPTVTDFQAQATDKFGQAVTVRPDFSQVDFTQAGHYTVTLQTNDGRAKMVALTLQAVAPTEPVTPTTPPTTVQPAPTPQPKPTVTQPQPTQPATKPNVQPDPEHQVKPTVIGTKPATVTGQTGDAEISEQQAVVSTQATKLTPTTEPAKPVIKAGQQLPQTVEKSTQVGSWAGVLLLLGTLGTWIESKRRRN</sequence>
<keyword evidence="5" id="KW-0572">Peptidoglycan-anchor</keyword>
<reference evidence="9" key="1">
    <citation type="journal article" date="2019" name="Int. J. Syst. Evol. Microbiol.">
        <title>The Global Catalogue of Microorganisms (GCM) 10K type strain sequencing project: providing services to taxonomists for standard genome sequencing and annotation.</title>
        <authorList>
            <consortium name="The Broad Institute Genomics Platform"/>
            <consortium name="The Broad Institute Genome Sequencing Center for Infectious Disease"/>
            <person name="Wu L."/>
            <person name="Ma J."/>
        </authorList>
    </citation>
    <scope>NUCLEOTIDE SEQUENCE [LARGE SCALE GENOMIC DNA]</scope>
    <source>
        <strain evidence="9">CCM 8931</strain>
    </source>
</reference>
<feature type="compositionally biased region" description="Low complexity" evidence="6">
    <location>
        <begin position="308"/>
        <end position="322"/>
    </location>
</feature>
<keyword evidence="1" id="KW-0134">Cell wall</keyword>
<protein>
    <submittedName>
        <fullName evidence="8">MucBP domain-containing protein</fullName>
    </submittedName>
</protein>
<evidence type="ECO:0000256" key="1">
    <source>
        <dbReference type="ARBA" id="ARBA00022512"/>
    </source>
</evidence>
<evidence type="ECO:0000256" key="4">
    <source>
        <dbReference type="ARBA" id="ARBA00022737"/>
    </source>
</evidence>
<dbReference type="InterPro" id="IPR019931">
    <property type="entry name" value="LPXTG_anchor"/>
</dbReference>
<proteinExistence type="predicted"/>
<dbReference type="PROSITE" id="PS50847">
    <property type="entry name" value="GRAM_POS_ANCHORING"/>
    <property type="match status" value="1"/>
</dbReference>
<dbReference type="EMBL" id="JBHTOJ010000014">
    <property type="protein sequence ID" value="MFD1420485.1"/>
    <property type="molecule type" value="Genomic_DNA"/>
</dbReference>
<evidence type="ECO:0000256" key="2">
    <source>
        <dbReference type="ARBA" id="ARBA00022525"/>
    </source>
</evidence>
<evidence type="ECO:0000259" key="7">
    <source>
        <dbReference type="PROSITE" id="PS50847"/>
    </source>
</evidence>
<dbReference type="InterPro" id="IPR009459">
    <property type="entry name" value="MucBP_dom"/>
</dbReference>
<name>A0ABW4C0V4_9LACO</name>
<evidence type="ECO:0000313" key="9">
    <source>
        <dbReference type="Proteomes" id="UP001597188"/>
    </source>
</evidence>
<dbReference type="Pfam" id="PF06458">
    <property type="entry name" value="MucBP"/>
    <property type="match status" value="2"/>
</dbReference>
<gene>
    <name evidence="8" type="ORF">ACFQ5L_05925</name>
</gene>